<dbReference type="EMBL" id="KV419426">
    <property type="protein sequence ID" value="KZS89597.1"/>
    <property type="molecule type" value="Genomic_DNA"/>
</dbReference>
<keyword evidence="3" id="KW-1185">Reference proteome</keyword>
<feature type="region of interest" description="Disordered" evidence="1">
    <location>
        <begin position="1"/>
        <end position="22"/>
    </location>
</feature>
<reference evidence="2 3" key="1">
    <citation type="journal article" date="2016" name="Mol. Biol. Evol.">
        <title>Comparative Genomics of Early-Diverging Mushroom-Forming Fungi Provides Insights into the Origins of Lignocellulose Decay Capabilities.</title>
        <authorList>
            <person name="Nagy L.G."/>
            <person name="Riley R."/>
            <person name="Tritt A."/>
            <person name="Adam C."/>
            <person name="Daum C."/>
            <person name="Floudas D."/>
            <person name="Sun H."/>
            <person name="Yadav J.S."/>
            <person name="Pangilinan J."/>
            <person name="Larsson K.H."/>
            <person name="Matsuura K."/>
            <person name="Barry K."/>
            <person name="Labutti K."/>
            <person name="Kuo R."/>
            <person name="Ohm R.A."/>
            <person name="Bhattacharya S.S."/>
            <person name="Shirouzu T."/>
            <person name="Yoshinaga Y."/>
            <person name="Martin F.M."/>
            <person name="Grigoriev I.V."/>
            <person name="Hibbett D.S."/>
        </authorList>
    </citation>
    <scope>NUCLEOTIDE SEQUENCE [LARGE SCALE GENOMIC DNA]</scope>
    <source>
        <strain evidence="2 3">HHB9708</strain>
    </source>
</reference>
<protein>
    <submittedName>
        <fullName evidence="2">Uncharacterized protein</fullName>
    </submittedName>
</protein>
<dbReference type="Proteomes" id="UP000076722">
    <property type="component" value="Unassembled WGS sequence"/>
</dbReference>
<proteinExistence type="predicted"/>
<sequence>MHENLVEQVWATPQPHSQQTPSKILRRSQDCSSTPANQCTMPCFSCVAPVRNDCTPGLGRNPPITTFDPGLGEFNHPRLLKAQFTREHALLSQVGCADDALVFQQKSLGDELALRSLIPRFSHVGLKTSAISKIFDFVMHPAAKDDDEETQEKSIAVISRGAKACRGILLSYVIAPTRMEGSLFYLKESFLR</sequence>
<evidence type="ECO:0000313" key="2">
    <source>
        <dbReference type="EMBL" id="KZS89597.1"/>
    </source>
</evidence>
<evidence type="ECO:0000313" key="3">
    <source>
        <dbReference type="Proteomes" id="UP000076722"/>
    </source>
</evidence>
<evidence type="ECO:0000256" key="1">
    <source>
        <dbReference type="SAM" id="MobiDB-lite"/>
    </source>
</evidence>
<accession>A0A164QF12</accession>
<organism evidence="2 3">
    <name type="scientific">Sistotremastrum niveocremeum HHB9708</name>
    <dbReference type="NCBI Taxonomy" id="1314777"/>
    <lineage>
        <taxon>Eukaryota</taxon>
        <taxon>Fungi</taxon>
        <taxon>Dikarya</taxon>
        <taxon>Basidiomycota</taxon>
        <taxon>Agaricomycotina</taxon>
        <taxon>Agaricomycetes</taxon>
        <taxon>Sistotremastrales</taxon>
        <taxon>Sistotremastraceae</taxon>
        <taxon>Sertulicium</taxon>
        <taxon>Sertulicium niveocremeum</taxon>
    </lineage>
</organism>
<name>A0A164QF12_9AGAM</name>
<gene>
    <name evidence="2" type="ORF">SISNIDRAFT_489032</name>
</gene>
<dbReference type="AlphaFoldDB" id="A0A164QF12"/>